<dbReference type="RefSeq" id="WP_090745777.1">
    <property type="nucleotide sequence ID" value="NZ_FMVT01000009.1"/>
</dbReference>
<dbReference type="AlphaFoldDB" id="A0A1G5ISX5"/>
<dbReference type="STRING" id="336292.SAMN05660710_02799"/>
<evidence type="ECO:0000256" key="1">
    <source>
        <dbReference type="ARBA" id="ARBA00007734"/>
    </source>
</evidence>
<keyword evidence="6" id="KW-1185">Reference proteome</keyword>
<evidence type="ECO:0000256" key="2">
    <source>
        <dbReference type="ARBA" id="ARBA00009387"/>
    </source>
</evidence>
<evidence type="ECO:0000313" key="5">
    <source>
        <dbReference type="EMBL" id="SCY78994.1"/>
    </source>
</evidence>
<dbReference type="Proteomes" id="UP000199502">
    <property type="component" value="Unassembled WGS sequence"/>
</dbReference>
<reference evidence="5 6" key="1">
    <citation type="submission" date="2016-10" db="EMBL/GenBank/DDBJ databases">
        <authorList>
            <person name="de Groot N.N."/>
        </authorList>
    </citation>
    <scope>NUCLEOTIDE SEQUENCE [LARGE SCALE GENOMIC DNA]</scope>
    <source>
        <strain evidence="5 6">CGMCC 1.8925</strain>
    </source>
</reference>
<evidence type="ECO:0000256" key="3">
    <source>
        <dbReference type="SAM" id="SignalP"/>
    </source>
</evidence>
<comment type="similarity">
    <text evidence="1">Belongs to the transglycosylase Slt family.</text>
</comment>
<dbReference type="SUPFAM" id="SSF53955">
    <property type="entry name" value="Lysozyme-like"/>
    <property type="match status" value="1"/>
</dbReference>
<evidence type="ECO:0000313" key="6">
    <source>
        <dbReference type="Proteomes" id="UP000199502"/>
    </source>
</evidence>
<dbReference type="CDD" id="cd00254">
    <property type="entry name" value="LT-like"/>
    <property type="match status" value="1"/>
</dbReference>
<keyword evidence="3" id="KW-0732">Signal</keyword>
<comment type="similarity">
    <text evidence="2">Belongs to the virb1 family.</text>
</comment>
<dbReference type="Pfam" id="PF01464">
    <property type="entry name" value="SLT"/>
    <property type="match status" value="1"/>
</dbReference>
<feature type="chain" id="PRO_5011683198" evidence="3">
    <location>
        <begin position="36"/>
        <end position="323"/>
    </location>
</feature>
<protein>
    <submittedName>
        <fullName evidence="5">Transglycosylase SLT domain-containing protein</fullName>
    </submittedName>
</protein>
<dbReference type="OrthoDB" id="9815002at2"/>
<feature type="signal peptide" evidence="3">
    <location>
        <begin position="1"/>
        <end position="35"/>
    </location>
</feature>
<proteinExistence type="inferred from homology"/>
<evidence type="ECO:0000259" key="4">
    <source>
        <dbReference type="Pfam" id="PF01464"/>
    </source>
</evidence>
<sequence>MPADPPKTPARPGWRALATRLAAVALLLAPAPAGAAPAVDALLGLPPPRLTDQIRCTDDGRDCIRQSSYAADVCRLIERNAAEHRLDAAFLARLLWKESRFEPAAVSPAGALGIAQFMPGTAALYRLDDPFNPAQAIAKSAWYLRRLTDQFGNIGLAAVAYNGGEARAARFKARETSTLPFETLDYVEAITGHSAHRWRDQPPASGDLKLALADGMPFRAACELMADSRKLREFDTQPRVFPWGVIVASHPSQSGAAQQVARLNRTLRPILDDGRRVGYVRKRMNGMPSAVYTAQVGYESRTDAIRFCTRFQSLGGRCIVLRN</sequence>
<dbReference type="InterPro" id="IPR008258">
    <property type="entry name" value="Transglycosylase_SLT_dom_1"/>
</dbReference>
<organism evidence="5 6">
    <name type="scientific">Paracoccus tibetensis</name>
    <dbReference type="NCBI Taxonomy" id="336292"/>
    <lineage>
        <taxon>Bacteria</taxon>
        <taxon>Pseudomonadati</taxon>
        <taxon>Pseudomonadota</taxon>
        <taxon>Alphaproteobacteria</taxon>
        <taxon>Rhodobacterales</taxon>
        <taxon>Paracoccaceae</taxon>
        <taxon>Paracoccus</taxon>
    </lineage>
</organism>
<gene>
    <name evidence="5" type="ORF">SAMN05660710_02799</name>
</gene>
<name>A0A1G5ISX5_9RHOB</name>
<dbReference type="PANTHER" id="PTHR37423">
    <property type="entry name" value="SOLUBLE LYTIC MUREIN TRANSGLYCOSYLASE-RELATED"/>
    <property type="match status" value="1"/>
</dbReference>
<dbReference type="InterPro" id="IPR023346">
    <property type="entry name" value="Lysozyme-like_dom_sf"/>
</dbReference>
<accession>A0A1G5ISX5</accession>
<dbReference type="Gene3D" id="1.10.530.10">
    <property type="match status" value="1"/>
</dbReference>
<feature type="domain" description="Transglycosylase SLT" evidence="4">
    <location>
        <begin position="76"/>
        <end position="175"/>
    </location>
</feature>
<dbReference type="EMBL" id="FMVT01000009">
    <property type="protein sequence ID" value="SCY78994.1"/>
    <property type="molecule type" value="Genomic_DNA"/>
</dbReference>
<dbReference type="PANTHER" id="PTHR37423:SF2">
    <property type="entry name" value="MEMBRANE-BOUND LYTIC MUREIN TRANSGLYCOSYLASE C"/>
    <property type="match status" value="1"/>
</dbReference>